<dbReference type="Proteomes" id="UP000249299">
    <property type="component" value="Unassembled WGS sequence"/>
</dbReference>
<dbReference type="CDD" id="cd07034">
    <property type="entry name" value="TPP_PYR_PFOR_IOR-alpha_like"/>
    <property type="match status" value="1"/>
</dbReference>
<organism evidence="3 4">
    <name type="scientific">Rhodobium orientis</name>
    <dbReference type="NCBI Taxonomy" id="34017"/>
    <lineage>
        <taxon>Bacteria</taxon>
        <taxon>Pseudomonadati</taxon>
        <taxon>Pseudomonadota</taxon>
        <taxon>Alphaproteobacteria</taxon>
        <taxon>Hyphomicrobiales</taxon>
        <taxon>Rhodobiaceae</taxon>
        <taxon>Rhodobium</taxon>
    </lineage>
</organism>
<keyword evidence="3" id="KW-0670">Pyruvate</keyword>
<gene>
    <name evidence="3" type="ORF">CH339_15775</name>
</gene>
<dbReference type="RefSeq" id="WP_111435347.1">
    <property type="nucleotide sequence ID" value="NZ_JACIGG010000007.1"/>
</dbReference>
<proteinExistence type="predicted"/>
<comment type="caution">
    <text evidence="3">The sequence shown here is derived from an EMBL/GenBank/DDBJ whole genome shotgun (WGS) entry which is preliminary data.</text>
</comment>
<dbReference type="InterPro" id="IPR017896">
    <property type="entry name" value="4Fe4S_Fe-S-bd"/>
</dbReference>
<dbReference type="EMBL" id="NPEV01000037">
    <property type="protein sequence ID" value="RAI26011.1"/>
    <property type="molecule type" value="Genomic_DNA"/>
</dbReference>
<dbReference type="PROSITE" id="PS51379">
    <property type="entry name" value="4FE4S_FER_2"/>
    <property type="match status" value="1"/>
</dbReference>
<dbReference type="GO" id="GO:0044281">
    <property type="term" value="P:small molecule metabolic process"/>
    <property type="evidence" value="ECO:0007669"/>
    <property type="project" value="UniProtKB-ARBA"/>
</dbReference>
<dbReference type="GO" id="GO:0043805">
    <property type="term" value="F:indolepyruvate ferredoxin oxidoreductase activity"/>
    <property type="evidence" value="ECO:0007669"/>
    <property type="project" value="UniProtKB-EC"/>
</dbReference>
<dbReference type="InterPro" id="IPR011766">
    <property type="entry name" value="TPP_enzyme_TPP-bd"/>
</dbReference>
<dbReference type="GO" id="GO:0030976">
    <property type="term" value="F:thiamine pyrophosphate binding"/>
    <property type="evidence" value="ECO:0007669"/>
    <property type="project" value="InterPro"/>
</dbReference>
<evidence type="ECO:0000259" key="2">
    <source>
        <dbReference type="PROSITE" id="PS51379"/>
    </source>
</evidence>
<dbReference type="Gene3D" id="3.40.920.10">
    <property type="entry name" value="Pyruvate-ferredoxin oxidoreductase, PFOR, domain III"/>
    <property type="match status" value="1"/>
</dbReference>
<reference evidence="3 4" key="1">
    <citation type="submission" date="2017-07" db="EMBL/GenBank/DDBJ databases">
        <title>Draft Genome Sequences of Select Purple Nonsulfur Bacteria.</title>
        <authorList>
            <person name="Lasarre B."/>
            <person name="Mckinlay J.B."/>
        </authorList>
    </citation>
    <scope>NUCLEOTIDE SEQUENCE [LARGE SCALE GENOMIC DNA]</scope>
    <source>
        <strain evidence="3 4">DSM 11290</strain>
    </source>
</reference>
<evidence type="ECO:0000313" key="3">
    <source>
        <dbReference type="EMBL" id="RAI26011.1"/>
    </source>
</evidence>
<dbReference type="PANTHER" id="PTHR48084">
    <property type="entry name" value="2-OXOGLUTARATE OXIDOREDUCTASE SUBUNIT KORB-RELATED"/>
    <property type="match status" value="1"/>
</dbReference>
<feature type="domain" description="4Fe-4S ferredoxin-type" evidence="2">
    <location>
        <begin position="624"/>
        <end position="656"/>
    </location>
</feature>
<dbReference type="Pfam" id="PF20169">
    <property type="entry name" value="DUF6537"/>
    <property type="match status" value="1"/>
</dbReference>
<dbReference type="InterPro" id="IPR019752">
    <property type="entry name" value="Pyrv/ketoisovalerate_OxRed_cat"/>
</dbReference>
<evidence type="ECO:0000313" key="4">
    <source>
        <dbReference type="Proteomes" id="UP000249299"/>
    </source>
</evidence>
<dbReference type="AlphaFoldDB" id="A0A327JJ32"/>
<dbReference type="EC" id="1.2.7.8" evidence="3"/>
<dbReference type="InterPro" id="IPR046667">
    <property type="entry name" value="DUF6537"/>
</dbReference>
<dbReference type="PANTHER" id="PTHR48084:SF3">
    <property type="entry name" value="SUBUNIT OF PYRUVATE:FLAVODOXIN OXIDOREDUCTASE"/>
    <property type="match status" value="1"/>
</dbReference>
<dbReference type="Pfam" id="PF02775">
    <property type="entry name" value="TPP_enzyme_C"/>
    <property type="match status" value="1"/>
</dbReference>
<dbReference type="NCBIfam" id="NF009589">
    <property type="entry name" value="PRK13030.1"/>
    <property type="match status" value="1"/>
</dbReference>
<dbReference type="Pfam" id="PF01558">
    <property type="entry name" value="POR"/>
    <property type="match status" value="1"/>
</dbReference>
<dbReference type="InterPro" id="IPR029061">
    <property type="entry name" value="THDP-binding"/>
</dbReference>
<dbReference type="OrthoDB" id="9803617at2"/>
<dbReference type="InterPro" id="IPR002869">
    <property type="entry name" value="Pyrv_flavodox_OxRed_cen"/>
</dbReference>
<dbReference type="SUPFAM" id="SSF53323">
    <property type="entry name" value="Pyruvate-ferredoxin oxidoreductase, PFOR, domain III"/>
    <property type="match status" value="1"/>
</dbReference>
<keyword evidence="1 3" id="KW-0560">Oxidoreductase</keyword>
<keyword evidence="4" id="KW-1185">Reference proteome</keyword>
<dbReference type="SUPFAM" id="SSF52518">
    <property type="entry name" value="Thiamin diphosphate-binding fold (THDP-binding)"/>
    <property type="match status" value="2"/>
</dbReference>
<accession>A0A327JJ32</accession>
<protein>
    <submittedName>
        <fullName evidence="3">Indolepyruvate ferredoxin oxidoreductase</fullName>
        <ecNumber evidence="3">1.2.7.8</ecNumber>
    </submittedName>
</protein>
<dbReference type="InterPro" id="IPR051457">
    <property type="entry name" value="2-oxoacid:Fd_oxidoreductase"/>
</dbReference>
<dbReference type="Gene3D" id="3.40.50.970">
    <property type="match status" value="1"/>
</dbReference>
<evidence type="ECO:0000256" key="1">
    <source>
        <dbReference type="ARBA" id="ARBA00023002"/>
    </source>
</evidence>
<dbReference type="GO" id="GO:0045333">
    <property type="term" value="P:cellular respiration"/>
    <property type="evidence" value="ECO:0007669"/>
    <property type="project" value="UniProtKB-ARBA"/>
</dbReference>
<name>A0A327JJ32_9HYPH</name>
<sequence length="1158" mass="125231">MAQRQVALSDKYDLDQSRIFTTGTQALVRLCLMQQERDRRDGYATAGYISGYRGSPLGAVDQQFWRARSLLAGRDIHFEAGLNEDLAATAVWGAQQAEMRGEGRFDGVFGIWYGKGPGVDRSGDVFRHANLAGTSPHGGVLVLMGDDHVAESSTTVHQSEFALVDAMMPILSPAGVQEVLDYGLYGWALSRFSGLWVGLKCMKDTIESTGTVDGSIDRVRIVAPNDFELPAGGLNIRPGDDRIVQEPRLHEFKLPAALAFIRSNRLDRTIYSGGRTARLGIATSGKSYLDVLEALDSLGIDEVIAADLGIRLYKVACTWPLEPEGARQFADDLETILVVEEKRGLIEPQLKDILYNTANKPAIYGKKDEDDCWLFPAKGALDPNRIAIAIGRRVLAYAAREDLAARVAALEAAEERLAATVDIAERIPYFCPGCPHNRSTVVPDGSRAYAGIGCHYMAQWMDRSTEGYTQMGGEGANWVGEAPFSTRGHVFQNMGDGTYNHSGMMAIRAAKAAGVTITYKLLYNDAVAMTGGQAHDGDLTVDEIARQVAAIGVTKLAVVSDEPDKYPAGMAWPAGTTVHHRDDLIAVEKQFAATKGLSVVIYDQTCAAEKRRRRKRGTFPDPDRRVFINERVCEGCGDCGVKSNCVAIQAVETEFGRKRQIDQSACNKDFSCLNGFCPSFVTVHGGKLRKDAGTAGDDREVFADLPMPVLRPLERNYAIMVTGIGGTGVVTIGAILGMAAHLAGKGCGIIDMAGLAQKGGAVTSHIRLAPRPEDIAAIRVPAGDADLVLACDIVVAGSSKVLSGMARQKTVAVVNTQETLPGDFTRDTDFTLPMRRLEAEIAERCAEGNSHFVDAQRLATRLFGDAIATNMFMLGYAFQTGAVPLAETVLMDAIALNGVAVDMNQSAFRWGRLAAHDPEKVAARARPAGGADYRRMSESVEEAIARRVATLADYQDAAYAARFEAALAPIRKAAAAAVPGSDALLDTVARNLFKLMAIKDEFEVARLFTDGVFERELARHFSSWDKLEFHMAPPVIATSDPDTGHLKKARFGAWLMGAMRFLAPLRRLRGGLLDPFSRSAERRMERRLLADYEAVLGEIAEGLTADTHAAAVALAGYPDLVRGYGHVKEASVKRAEAARQTLLSDFRSGGTAVRQAAE</sequence>
<dbReference type="InterPro" id="IPR002880">
    <property type="entry name" value="Pyrv_Fd/Flavodoxin_OxRdtase_N"/>
</dbReference>
<dbReference type="NCBIfam" id="NF009588">
    <property type="entry name" value="PRK13029.1"/>
    <property type="match status" value="1"/>
</dbReference>